<dbReference type="Gene3D" id="3.10.20.90">
    <property type="entry name" value="Phosphatidylinositol 3-kinase Catalytic Subunit, Chain A, domain 1"/>
    <property type="match status" value="1"/>
</dbReference>
<evidence type="ECO:0000313" key="3">
    <source>
        <dbReference type="Proteomes" id="UP001431209"/>
    </source>
</evidence>
<feature type="domain" description="Ubiquitin-like" evidence="1">
    <location>
        <begin position="2"/>
        <end position="57"/>
    </location>
</feature>
<protein>
    <submittedName>
        <fullName evidence="2">Chromosome partition protein Smc</fullName>
    </submittedName>
</protein>
<name>A0AAW2ZJB5_9EUKA</name>
<dbReference type="AlphaFoldDB" id="A0AAW2ZJB5"/>
<dbReference type="SUPFAM" id="SSF54236">
    <property type="entry name" value="Ubiquitin-like"/>
    <property type="match status" value="1"/>
</dbReference>
<comment type="caution">
    <text evidence="2">The sequence shown here is derived from an EMBL/GenBank/DDBJ whole genome shotgun (WGS) entry which is preliminary data.</text>
</comment>
<dbReference type="InterPro" id="IPR000626">
    <property type="entry name" value="Ubiquitin-like_dom"/>
</dbReference>
<dbReference type="Pfam" id="PF00240">
    <property type="entry name" value="ubiquitin"/>
    <property type="match status" value="1"/>
</dbReference>
<evidence type="ECO:0000313" key="2">
    <source>
        <dbReference type="EMBL" id="KAL0489530.1"/>
    </source>
</evidence>
<gene>
    <name evidence="2" type="ORF">AKO1_010442</name>
</gene>
<evidence type="ECO:0000259" key="1">
    <source>
        <dbReference type="Pfam" id="PF00240"/>
    </source>
</evidence>
<dbReference type="EMBL" id="JAOPGA020001564">
    <property type="protein sequence ID" value="KAL0489530.1"/>
    <property type="molecule type" value="Genomic_DNA"/>
</dbReference>
<proteinExistence type="predicted"/>
<accession>A0AAW2ZJB5</accession>
<organism evidence="2 3">
    <name type="scientific">Acrasis kona</name>
    <dbReference type="NCBI Taxonomy" id="1008807"/>
    <lineage>
        <taxon>Eukaryota</taxon>
        <taxon>Discoba</taxon>
        <taxon>Heterolobosea</taxon>
        <taxon>Tetramitia</taxon>
        <taxon>Eutetramitia</taxon>
        <taxon>Acrasidae</taxon>
        <taxon>Acrasis</taxon>
    </lineage>
</organism>
<sequence length="358" mass="41722">MRVRQQHGEIIDIDDFEKTETISGLKRKIYQKTKIAPLKQKLWMNKELLLDHKRIGHIFGDYILSPNTLVFLENTQDEDPYGATLGGILKDSKIIRKIIEYLSIESLLSLSLTDTRFYFIINYSEPSPWESLARRLKLNNGKQGCLDYYGKNVIVESLKIKDTKNVLKAAEQNIYNQRNNLKCYIKVEKMKNFDDFSIKISLVNEGVWNIKTPFYDHTHFLENFILYIYEESTREHLSTMTLPVIHSKSNSSKIILKPKESLVGNFNNVFVRNDLNDGVIRDLVFVVSSSQSSIDIQKHQTDVLLMETDTFTVDFWLKSAWKALTEEVWNDTRIISNALKTSEEFKNRRMELYNAVLG</sequence>
<dbReference type="InterPro" id="IPR029071">
    <property type="entry name" value="Ubiquitin-like_domsf"/>
</dbReference>
<dbReference type="Proteomes" id="UP001431209">
    <property type="component" value="Unassembled WGS sequence"/>
</dbReference>
<keyword evidence="3" id="KW-1185">Reference proteome</keyword>
<reference evidence="2 3" key="1">
    <citation type="submission" date="2024-03" db="EMBL/GenBank/DDBJ databases">
        <title>The Acrasis kona genome and developmental transcriptomes reveal deep origins of eukaryotic multicellular pathways.</title>
        <authorList>
            <person name="Sheikh S."/>
            <person name="Fu C.-J."/>
            <person name="Brown M.W."/>
            <person name="Baldauf S.L."/>
        </authorList>
    </citation>
    <scope>NUCLEOTIDE SEQUENCE [LARGE SCALE GENOMIC DNA]</scope>
    <source>
        <strain evidence="2 3">ATCC MYA-3509</strain>
    </source>
</reference>